<sequence length="66" mass="7533">MPESTAPTLLSKAGPKMRYCSVEWGSLPKQTSAFSFILRNIFFILYVSNSSVKRKLSTFPWLCEKI</sequence>
<feature type="non-terminal residue" evidence="1">
    <location>
        <position position="66"/>
    </location>
</feature>
<name>A0AAV1ZIK9_9ARAC</name>
<keyword evidence="2" id="KW-1185">Reference proteome</keyword>
<reference evidence="1 2" key="1">
    <citation type="submission" date="2024-04" db="EMBL/GenBank/DDBJ databases">
        <authorList>
            <person name="Rising A."/>
            <person name="Reimegard J."/>
            <person name="Sonavane S."/>
            <person name="Akerstrom W."/>
            <person name="Nylinder S."/>
            <person name="Hedman E."/>
            <person name="Kallberg Y."/>
        </authorList>
    </citation>
    <scope>NUCLEOTIDE SEQUENCE [LARGE SCALE GENOMIC DNA]</scope>
</reference>
<protein>
    <submittedName>
        <fullName evidence="1">Uncharacterized protein</fullName>
    </submittedName>
</protein>
<gene>
    <name evidence="1" type="ORF">LARSCL_LOCUS5892</name>
</gene>
<dbReference type="EMBL" id="CAXIEN010000055">
    <property type="protein sequence ID" value="CAL1271578.1"/>
    <property type="molecule type" value="Genomic_DNA"/>
</dbReference>
<evidence type="ECO:0000313" key="1">
    <source>
        <dbReference type="EMBL" id="CAL1271578.1"/>
    </source>
</evidence>
<organism evidence="1 2">
    <name type="scientific">Larinioides sclopetarius</name>
    <dbReference type="NCBI Taxonomy" id="280406"/>
    <lineage>
        <taxon>Eukaryota</taxon>
        <taxon>Metazoa</taxon>
        <taxon>Ecdysozoa</taxon>
        <taxon>Arthropoda</taxon>
        <taxon>Chelicerata</taxon>
        <taxon>Arachnida</taxon>
        <taxon>Araneae</taxon>
        <taxon>Araneomorphae</taxon>
        <taxon>Entelegynae</taxon>
        <taxon>Araneoidea</taxon>
        <taxon>Araneidae</taxon>
        <taxon>Larinioides</taxon>
    </lineage>
</organism>
<dbReference type="Proteomes" id="UP001497382">
    <property type="component" value="Unassembled WGS sequence"/>
</dbReference>
<comment type="caution">
    <text evidence="1">The sequence shown here is derived from an EMBL/GenBank/DDBJ whole genome shotgun (WGS) entry which is preliminary data.</text>
</comment>
<proteinExistence type="predicted"/>
<accession>A0AAV1ZIK9</accession>
<evidence type="ECO:0000313" key="2">
    <source>
        <dbReference type="Proteomes" id="UP001497382"/>
    </source>
</evidence>
<dbReference type="AlphaFoldDB" id="A0AAV1ZIK9"/>